<sequence>MERFFHKDETRDCPLAGWRNNFGFCHFFPAKLNSTSVFTQTIEKSPTVPPKAGHLSAAHLWCDGAGGRSRGGPRPLTPREWFPFAQFPQHMRTHHG</sequence>
<accession>A0A238JBL0</accession>
<reference evidence="2" key="1">
    <citation type="submission" date="2017-05" db="EMBL/GenBank/DDBJ databases">
        <authorList>
            <person name="Rodrigo-Torres L."/>
            <person name="Arahal R. D."/>
            <person name="Lucena T."/>
        </authorList>
    </citation>
    <scope>NUCLEOTIDE SEQUENCE [LARGE SCALE GENOMIC DNA]</scope>
    <source>
        <strain evidence="2">CECT 8649</strain>
    </source>
</reference>
<protein>
    <submittedName>
        <fullName evidence="1">Uncharacterized protein</fullName>
    </submittedName>
</protein>
<organism evidence="1 2">
    <name type="scientific">Pelagimonas phthalicica</name>
    <dbReference type="NCBI Taxonomy" id="1037362"/>
    <lineage>
        <taxon>Bacteria</taxon>
        <taxon>Pseudomonadati</taxon>
        <taxon>Pseudomonadota</taxon>
        <taxon>Alphaproteobacteria</taxon>
        <taxon>Rhodobacterales</taxon>
        <taxon>Roseobacteraceae</taxon>
        <taxon>Pelagimonas</taxon>
    </lineage>
</organism>
<dbReference type="EMBL" id="FXXP01000002">
    <property type="protein sequence ID" value="SMX28048.1"/>
    <property type="molecule type" value="Genomic_DNA"/>
</dbReference>
<evidence type="ECO:0000313" key="1">
    <source>
        <dbReference type="EMBL" id="SMX28048.1"/>
    </source>
</evidence>
<keyword evidence="2" id="KW-1185">Reference proteome</keyword>
<name>A0A238JBL0_9RHOB</name>
<evidence type="ECO:0000313" key="2">
    <source>
        <dbReference type="Proteomes" id="UP000225972"/>
    </source>
</evidence>
<dbReference type="AlphaFoldDB" id="A0A238JBL0"/>
<proteinExistence type="predicted"/>
<dbReference type="Proteomes" id="UP000225972">
    <property type="component" value="Unassembled WGS sequence"/>
</dbReference>
<gene>
    <name evidence="1" type="ORF">TRP8649_02160</name>
</gene>